<accession>A0A370GZ23</accession>
<keyword evidence="3" id="KW-1185">Reference proteome</keyword>
<dbReference type="Proteomes" id="UP000255326">
    <property type="component" value="Unassembled WGS sequence"/>
</dbReference>
<dbReference type="RefSeq" id="WP_114744103.1">
    <property type="nucleotide sequence ID" value="NZ_QQAY01000001.1"/>
</dbReference>
<dbReference type="SUPFAM" id="SSF51735">
    <property type="entry name" value="NAD(P)-binding Rossmann-fold domains"/>
    <property type="match status" value="1"/>
</dbReference>
<organism evidence="2 3">
    <name type="scientific">Falsibacillus pallidus</name>
    <dbReference type="NCBI Taxonomy" id="493781"/>
    <lineage>
        <taxon>Bacteria</taxon>
        <taxon>Bacillati</taxon>
        <taxon>Bacillota</taxon>
        <taxon>Bacilli</taxon>
        <taxon>Bacillales</taxon>
        <taxon>Bacillaceae</taxon>
        <taxon>Falsibacillus</taxon>
    </lineage>
</organism>
<dbReference type="EMBL" id="QQAY01000001">
    <property type="protein sequence ID" value="RDI47904.1"/>
    <property type="molecule type" value="Genomic_DNA"/>
</dbReference>
<dbReference type="OrthoDB" id="9785372at2"/>
<evidence type="ECO:0000259" key="1">
    <source>
        <dbReference type="Pfam" id="PF13460"/>
    </source>
</evidence>
<dbReference type="Gene3D" id="3.40.50.720">
    <property type="entry name" value="NAD(P)-binding Rossmann-like Domain"/>
    <property type="match status" value="1"/>
</dbReference>
<evidence type="ECO:0000313" key="3">
    <source>
        <dbReference type="Proteomes" id="UP000255326"/>
    </source>
</evidence>
<protein>
    <submittedName>
        <fullName evidence="2">Putative NADH-flavin reductase</fullName>
    </submittedName>
</protein>
<dbReference type="PANTHER" id="PTHR43355">
    <property type="entry name" value="FLAVIN REDUCTASE (NADPH)"/>
    <property type="match status" value="1"/>
</dbReference>
<dbReference type="PANTHER" id="PTHR43355:SF2">
    <property type="entry name" value="FLAVIN REDUCTASE (NADPH)"/>
    <property type="match status" value="1"/>
</dbReference>
<reference evidence="2 3" key="1">
    <citation type="submission" date="2018-07" db="EMBL/GenBank/DDBJ databases">
        <title>Genomic Encyclopedia of Type Strains, Phase IV (KMG-IV): sequencing the most valuable type-strain genomes for metagenomic binning, comparative biology and taxonomic classification.</title>
        <authorList>
            <person name="Goeker M."/>
        </authorList>
    </citation>
    <scope>NUCLEOTIDE SEQUENCE [LARGE SCALE GENOMIC DNA]</scope>
    <source>
        <strain evidence="2 3">DSM 25281</strain>
    </source>
</reference>
<evidence type="ECO:0000313" key="2">
    <source>
        <dbReference type="EMBL" id="RDI47904.1"/>
    </source>
</evidence>
<dbReference type="Pfam" id="PF13460">
    <property type="entry name" value="NAD_binding_10"/>
    <property type="match status" value="1"/>
</dbReference>
<feature type="domain" description="NAD(P)-binding" evidence="1">
    <location>
        <begin position="7"/>
        <end position="193"/>
    </location>
</feature>
<sequence length="206" mass="22971">MRLGFFGSTGRVGNVVLQNALQDGWNIKALVRNPEEYKEDSSLIKVIKGNALEEDSVFETIRDTDAVFSALGTDGNTTLSESIPLIIKGMQNYGVKRIVTIGTAGILQSRAEAGLYRFQSSESKRKLTRAAEEHLKVYSQLKETDLSWTILCPTYLPDGERIGKYRTEQDYLPIDGKMISVYDTGDYAYSLLQTGEYPCARVGICY</sequence>
<dbReference type="AlphaFoldDB" id="A0A370GZ23"/>
<proteinExistence type="predicted"/>
<dbReference type="InterPro" id="IPR051606">
    <property type="entry name" value="Polyketide_Oxido-like"/>
</dbReference>
<gene>
    <name evidence="2" type="ORF">DFR59_101569</name>
</gene>
<comment type="caution">
    <text evidence="2">The sequence shown here is derived from an EMBL/GenBank/DDBJ whole genome shotgun (WGS) entry which is preliminary data.</text>
</comment>
<dbReference type="InterPro" id="IPR036291">
    <property type="entry name" value="NAD(P)-bd_dom_sf"/>
</dbReference>
<dbReference type="GO" id="GO:0016646">
    <property type="term" value="F:oxidoreductase activity, acting on the CH-NH group of donors, NAD or NADP as acceptor"/>
    <property type="evidence" value="ECO:0007669"/>
    <property type="project" value="TreeGrafter"/>
</dbReference>
<name>A0A370GZ23_9BACI</name>
<dbReference type="InterPro" id="IPR016040">
    <property type="entry name" value="NAD(P)-bd_dom"/>
</dbReference>